<accession>Q2LRJ5</accession>
<dbReference type="InterPro" id="IPR029039">
    <property type="entry name" value="Flavoprotein-like_sf"/>
</dbReference>
<dbReference type="STRING" id="56780.SYN_02920"/>
<dbReference type="eggNOG" id="COG0655">
    <property type="taxonomic scope" value="Bacteria"/>
</dbReference>
<evidence type="ECO:0000313" key="4">
    <source>
        <dbReference type="EMBL" id="ABC76706.1"/>
    </source>
</evidence>
<dbReference type="Pfam" id="PF03358">
    <property type="entry name" value="FMN_red"/>
    <property type="match status" value="1"/>
</dbReference>
<evidence type="ECO:0000256" key="1">
    <source>
        <dbReference type="ARBA" id="ARBA00022630"/>
    </source>
</evidence>
<gene>
    <name evidence="4" type="ORF">SYN_02920</name>
</gene>
<evidence type="ECO:0000313" key="5">
    <source>
        <dbReference type="Proteomes" id="UP000001933"/>
    </source>
</evidence>
<dbReference type="InterPro" id="IPR051796">
    <property type="entry name" value="ISF_SsuE-like"/>
</dbReference>
<dbReference type="PANTHER" id="PTHR43278">
    <property type="entry name" value="NAD(P)H-DEPENDENT FMN-CONTAINING OXIDOREDUCTASE YWQN-RELATED"/>
    <property type="match status" value="1"/>
</dbReference>
<dbReference type="Gene3D" id="3.40.50.360">
    <property type="match status" value="1"/>
</dbReference>
<dbReference type="AlphaFoldDB" id="Q2LRJ5"/>
<dbReference type="HOGENOM" id="CLU_050993_3_3_7"/>
<dbReference type="InterPro" id="IPR005025">
    <property type="entry name" value="FMN_Rdtase-like_dom"/>
</dbReference>
<feature type="domain" description="NADPH-dependent FMN reductase-like" evidence="3">
    <location>
        <begin position="26"/>
        <end position="183"/>
    </location>
</feature>
<evidence type="ECO:0000256" key="2">
    <source>
        <dbReference type="ARBA" id="ARBA00022643"/>
    </source>
</evidence>
<keyword evidence="5" id="KW-1185">Reference proteome</keyword>
<dbReference type="KEGG" id="sat:SYN_02920"/>
<dbReference type="Proteomes" id="UP000001933">
    <property type="component" value="Chromosome"/>
</dbReference>
<dbReference type="EMBL" id="CP000252">
    <property type="protein sequence ID" value="ABC76706.1"/>
    <property type="molecule type" value="Genomic_DNA"/>
</dbReference>
<dbReference type="PANTHER" id="PTHR43278:SF4">
    <property type="entry name" value="NAD(P)H-DEPENDENT FMN-CONTAINING OXIDOREDUCTASE YWQN-RELATED"/>
    <property type="match status" value="1"/>
</dbReference>
<keyword evidence="2" id="KW-0288">FMN</keyword>
<dbReference type="GO" id="GO:0016491">
    <property type="term" value="F:oxidoreductase activity"/>
    <property type="evidence" value="ECO:0007669"/>
    <property type="project" value="InterPro"/>
</dbReference>
<name>Q2LRJ5_SYNAS</name>
<evidence type="ECO:0000259" key="3">
    <source>
        <dbReference type="Pfam" id="PF03358"/>
    </source>
</evidence>
<organism evidence="4 5">
    <name type="scientific">Syntrophus aciditrophicus (strain SB)</name>
    <dbReference type="NCBI Taxonomy" id="56780"/>
    <lineage>
        <taxon>Bacteria</taxon>
        <taxon>Pseudomonadati</taxon>
        <taxon>Thermodesulfobacteriota</taxon>
        <taxon>Syntrophia</taxon>
        <taxon>Syntrophales</taxon>
        <taxon>Syntrophaceae</taxon>
        <taxon>Syntrophus</taxon>
    </lineage>
</organism>
<reference evidence="4 5" key="1">
    <citation type="journal article" date="2007" name="Proc. Natl. Acad. Sci. U.S.A.">
        <title>The genome of Syntrophus aciditrophicus: life at the thermodynamic limit of microbial growth.</title>
        <authorList>
            <person name="McInerney M.J."/>
            <person name="Rohlin L."/>
            <person name="Mouttaki H."/>
            <person name="Kim U."/>
            <person name="Krupp R.S."/>
            <person name="Rios-Hernandez L."/>
            <person name="Sieber J."/>
            <person name="Struchtemeyer C.G."/>
            <person name="Bhattacharyya A."/>
            <person name="Campbell J.W."/>
            <person name="Gunsalus R.P."/>
        </authorList>
    </citation>
    <scope>NUCLEOTIDE SEQUENCE [LARGE SCALE GENOMIC DNA]</scope>
    <source>
        <strain evidence="4 5">SB</strain>
    </source>
</reference>
<keyword evidence="1" id="KW-0285">Flavoprotein</keyword>
<sequence>MQPLLSLSMFRNLIQREKTLTEEKEMKVIAFNGSARKDGNTAILINYALSGLKKEGIETETFNLSGRTLRGCTACGKCFETRDKRCAVKEDVLNECLEKMVEADGILLGSPTYFADVSAEMKALIERAGFVAKANGDMLRRKVGAAVVAVRRAGSIHAFNTLNNFFLISQMIIPGSNYWNMGIGLDKGDVESDQEGIYTMRLLGENMAWLLKKLRT</sequence>
<dbReference type="SUPFAM" id="SSF52218">
    <property type="entry name" value="Flavoproteins"/>
    <property type="match status" value="1"/>
</dbReference>
<dbReference type="InParanoid" id="Q2LRJ5"/>
<dbReference type="FunCoup" id="Q2LRJ5">
    <property type="interactions" value="33"/>
</dbReference>
<protein>
    <submittedName>
        <fullName evidence="4">NADPH-dependent FMN reductase</fullName>
    </submittedName>
</protein>
<proteinExistence type="predicted"/>